<dbReference type="EMBL" id="CAFBMC010000162">
    <property type="protein sequence ID" value="CAB4913991.1"/>
    <property type="molecule type" value="Genomic_DNA"/>
</dbReference>
<evidence type="ECO:0000313" key="1">
    <source>
        <dbReference type="EMBL" id="CAB4913991.1"/>
    </source>
</evidence>
<dbReference type="AlphaFoldDB" id="A0A6J7GZI7"/>
<sequence>MAEITMLTVANRAEIQNGNLYGLGMGWNWTFRPVPPLSLVVRTHVSPSRMSLGDLTWNFVLSDADGAPVEVPLAMNFEYHAGATLPDGAYPGVDVPLWAIFHFAPIDLPEGRYQWRVSFDDANAEYPFTVVNPPMPATMT</sequence>
<name>A0A6J7GZI7_9ZZZZ</name>
<proteinExistence type="predicted"/>
<protein>
    <submittedName>
        <fullName evidence="1">Unannotated protein</fullName>
    </submittedName>
</protein>
<dbReference type="EMBL" id="CAFBPZ010000005">
    <property type="protein sequence ID" value="CAB5034242.1"/>
    <property type="molecule type" value="Genomic_DNA"/>
</dbReference>
<accession>A0A6J7GZI7</accession>
<gene>
    <name evidence="1" type="ORF">UFOPK3495_01764</name>
    <name evidence="2" type="ORF">UFOPK4237_00152</name>
</gene>
<evidence type="ECO:0000313" key="2">
    <source>
        <dbReference type="EMBL" id="CAB5034242.1"/>
    </source>
</evidence>
<reference evidence="1" key="1">
    <citation type="submission" date="2020-05" db="EMBL/GenBank/DDBJ databases">
        <authorList>
            <person name="Chiriac C."/>
            <person name="Salcher M."/>
            <person name="Ghai R."/>
            <person name="Kavagutti S V."/>
        </authorList>
    </citation>
    <scope>NUCLEOTIDE SEQUENCE</scope>
</reference>
<organism evidence="1">
    <name type="scientific">freshwater metagenome</name>
    <dbReference type="NCBI Taxonomy" id="449393"/>
    <lineage>
        <taxon>unclassified sequences</taxon>
        <taxon>metagenomes</taxon>
        <taxon>ecological metagenomes</taxon>
    </lineage>
</organism>